<reference evidence="5" key="1">
    <citation type="submission" date="2023-11" db="EMBL/GenBank/DDBJ databases">
        <title>The genome sequences of three competitors of mushroom-forming fungi.</title>
        <authorList>
            <person name="Beijen E."/>
            <person name="Ohm R.A."/>
        </authorList>
    </citation>
    <scope>NUCLEOTIDE SEQUENCE</scope>
    <source>
        <strain evidence="5">CBS 100526</strain>
    </source>
</reference>
<evidence type="ECO:0000313" key="6">
    <source>
        <dbReference type="Proteomes" id="UP001273209"/>
    </source>
</evidence>
<dbReference type="GeneID" id="87914038"/>
<dbReference type="PROSITE" id="PS00463">
    <property type="entry name" value="ZN2_CY6_FUNGAL_1"/>
    <property type="match status" value="1"/>
</dbReference>
<dbReference type="EMBL" id="JAWRVG010000001">
    <property type="protein sequence ID" value="KAK4085111.1"/>
    <property type="molecule type" value="Genomic_DNA"/>
</dbReference>
<keyword evidence="1" id="KW-0479">Metal-binding</keyword>
<feature type="region of interest" description="Disordered" evidence="3">
    <location>
        <begin position="45"/>
        <end position="127"/>
    </location>
</feature>
<evidence type="ECO:0000256" key="3">
    <source>
        <dbReference type="SAM" id="MobiDB-lite"/>
    </source>
</evidence>
<dbReference type="PANTHER" id="PTHR47425">
    <property type="entry name" value="FARB-RELATED"/>
    <property type="match status" value="1"/>
</dbReference>
<dbReference type="InterPro" id="IPR001138">
    <property type="entry name" value="Zn2Cys6_DnaBD"/>
</dbReference>
<dbReference type="Gene3D" id="4.10.240.10">
    <property type="entry name" value="Zn(2)-C6 fungal-type DNA-binding domain"/>
    <property type="match status" value="1"/>
</dbReference>
<dbReference type="SMART" id="SM00066">
    <property type="entry name" value="GAL4"/>
    <property type="match status" value="1"/>
</dbReference>
<keyword evidence="6" id="KW-1185">Reference proteome</keyword>
<evidence type="ECO:0000256" key="1">
    <source>
        <dbReference type="ARBA" id="ARBA00022723"/>
    </source>
</evidence>
<dbReference type="Pfam" id="PF04082">
    <property type="entry name" value="Fungal_trans"/>
    <property type="match status" value="1"/>
</dbReference>
<sequence>MSTRRYRSAIACQTCRVRKVRCSVSMTGVPCISCEQDQTECILKPRQGKRHSSHNHRETTTVFPTSRHYVESSATRDTANQSNANPSSPDSSPGGEIVPLQVSQAPLDTPETKVSTASSEPSAADEEQLGVEMVEVALGHPRRECQVPYYIGEQTGGPTSTMHICTTDHLIPKHLLMPAAKQTILTEDEKTFLRSKGVYSFLSETASDSLIRAYFHNVHPIMPILEADKLLEYHRSKRLKEYNLILLWGLYTISSNYVPAEIYENEGFTSRKAFKAEMFARAVCVYNNGGEKNNLILLQGALLLGFWNSDIEDHMQPWQWSGRAINLCHVLGLHRDIDAIGYNTSISERQRSLFRRLWWTCFWRDRWLSVSLGRPLRINLDESDTPDPLVSDIAVDLEGIPESVTSAFFPRDLPRLAEYWIQLIQMTKLLGKTLMTCYQLRRPKPTINQIDTLEAELMRFNMPEHPDPMLSRLATFYYHHLQLHYQLVLVPVVLFSLYDWLTDGSRAILITFYRPCSVEAPSDLPSYRQREWQQEMQGKAMSAASKTCNIVYALAQGNFFSFAGPMTPTLLVPAMQVYLLNCKFGDALSRRLGLNMLNMCMMILEELQKTYSVASVCRGIFGKAIQQLFPDDAASISLTHSLPEQDVTPVAELMPPPTSIPDTPLQLELFGANVTKADFIDALTAEASIFSFVDMLNFTS</sequence>
<dbReference type="GO" id="GO:0006351">
    <property type="term" value="P:DNA-templated transcription"/>
    <property type="evidence" value="ECO:0007669"/>
    <property type="project" value="InterPro"/>
</dbReference>
<dbReference type="InterPro" id="IPR052761">
    <property type="entry name" value="Fungal_Detox/Toxin_TFs"/>
</dbReference>
<dbReference type="Pfam" id="PF00172">
    <property type="entry name" value="Zn_clus"/>
    <property type="match status" value="1"/>
</dbReference>
<dbReference type="SUPFAM" id="SSF57701">
    <property type="entry name" value="Zn2/Cys6 DNA-binding domain"/>
    <property type="match status" value="1"/>
</dbReference>
<gene>
    <name evidence="5" type="ORF">Triagg1_101</name>
</gene>
<dbReference type="CDD" id="cd12148">
    <property type="entry name" value="fungal_TF_MHR"/>
    <property type="match status" value="1"/>
</dbReference>
<evidence type="ECO:0000259" key="4">
    <source>
        <dbReference type="PROSITE" id="PS50048"/>
    </source>
</evidence>
<comment type="caution">
    <text evidence="5">The sequence shown here is derived from an EMBL/GenBank/DDBJ whole genome shotgun (WGS) entry which is preliminary data.</text>
</comment>
<dbReference type="GO" id="GO:0000981">
    <property type="term" value="F:DNA-binding transcription factor activity, RNA polymerase II-specific"/>
    <property type="evidence" value="ECO:0007669"/>
    <property type="project" value="InterPro"/>
</dbReference>
<protein>
    <submittedName>
        <fullName evidence="5">Transcriptional regulator family: Fungal Specific TF</fullName>
    </submittedName>
</protein>
<accession>A0AAE1IKV3</accession>
<dbReference type="SMART" id="SM00906">
    <property type="entry name" value="Fungal_trans"/>
    <property type="match status" value="1"/>
</dbReference>
<feature type="compositionally biased region" description="Low complexity" evidence="3">
    <location>
        <begin position="80"/>
        <end position="93"/>
    </location>
</feature>
<dbReference type="CDD" id="cd00067">
    <property type="entry name" value="GAL4"/>
    <property type="match status" value="1"/>
</dbReference>
<name>A0AAE1IKV3_9HYPO</name>
<dbReference type="Proteomes" id="UP001273209">
    <property type="component" value="Unassembled WGS sequence"/>
</dbReference>
<evidence type="ECO:0000256" key="2">
    <source>
        <dbReference type="ARBA" id="ARBA00023242"/>
    </source>
</evidence>
<dbReference type="GO" id="GO:0008270">
    <property type="term" value="F:zinc ion binding"/>
    <property type="evidence" value="ECO:0007669"/>
    <property type="project" value="InterPro"/>
</dbReference>
<dbReference type="PROSITE" id="PS50048">
    <property type="entry name" value="ZN2_CY6_FUNGAL_2"/>
    <property type="match status" value="1"/>
</dbReference>
<keyword evidence="2" id="KW-0539">Nucleus</keyword>
<proteinExistence type="predicted"/>
<organism evidence="5 6">
    <name type="scientific">Trichoderma aggressivum f. europaeum</name>
    <dbReference type="NCBI Taxonomy" id="173218"/>
    <lineage>
        <taxon>Eukaryota</taxon>
        <taxon>Fungi</taxon>
        <taxon>Dikarya</taxon>
        <taxon>Ascomycota</taxon>
        <taxon>Pezizomycotina</taxon>
        <taxon>Sordariomycetes</taxon>
        <taxon>Hypocreomycetidae</taxon>
        <taxon>Hypocreales</taxon>
        <taxon>Hypocreaceae</taxon>
        <taxon>Trichoderma</taxon>
    </lineage>
</organism>
<dbReference type="PANTHER" id="PTHR47425:SF3">
    <property type="entry name" value="ZN(II)2CYS6 TRANSCRIPTION FACTOR (EUROFUNG)"/>
    <property type="match status" value="1"/>
</dbReference>
<dbReference type="AlphaFoldDB" id="A0AAE1IKV3"/>
<feature type="domain" description="Zn(2)-C6 fungal-type" evidence="4">
    <location>
        <begin position="11"/>
        <end position="43"/>
    </location>
</feature>
<dbReference type="RefSeq" id="XP_062760451.1">
    <property type="nucleotide sequence ID" value="XM_062896020.1"/>
</dbReference>
<dbReference type="InterPro" id="IPR036864">
    <property type="entry name" value="Zn2-C6_fun-type_DNA-bd_sf"/>
</dbReference>
<dbReference type="GO" id="GO:0003677">
    <property type="term" value="F:DNA binding"/>
    <property type="evidence" value="ECO:0007669"/>
    <property type="project" value="InterPro"/>
</dbReference>
<feature type="compositionally biased region" description="Polar residues" evidence="3">
    <location>
        <begin position="101"/>
        <end position="121"/>
    </location>
</feature>
<evidence type="ECO:0000313" key="5">
    <source>
        <dbReference type="EMBL" id="KAK4085111.1"/>
    </source>
</evidence>
<dbReference type="InterPro" id="IPR007219">
    <property type="entry name" value="XnlR_reg_dom"/>
</dbReference>